<dbReference type="Pfam" id="PF20577">
    <property type="entry name" value="Phage_ORF5"/>
    <property type="match status" value="1"/>
</dbReference>
<organism evidence="1">
    <name type="scientific">Gokushovirinae environmental samples</name>
    <dbReference type="NCBI Taxonomy" id="1478972"/>
    <lineage>
        <taxon>Viruses</taxon>
        <taxon>Monodnaviria</taxon>
        <taxon>Sangervirae</taxon>
        <taxon>Phixviricota</taxon>
        <taxon>Malgrandaviricetes</taxon>
        <taxon>Petitvirales</taxon>
        <taxon>Microviridae</taxon>
        <taxon>environmental samples</taxon>
    </lineage>
</organism>
<dbReference type="InterPro" id="IPR046781">
    <property type="entry name" value="Phage_ORF5"/>
</dbReference>
<evidence type="ECO:0000313" key="1">
    <source>
        <dbReference type="EMBL" id="AVQ10264.1"/>
    </source>
</evidence>
<sequence length="84" mass="9088">MMAKFVICAVRDAAVGAFNTPMFFRTVDEARRSFGDAVADPKSGLGGHAKDYSMWLLGEWDDKGEISTCAPDCLMQAIDALPLS</sequence>
<proteinExistence type="predicted"/>
<reference evidence="1" key="1">
    <citation type="submission" date="2018-03" db="EMBL/GenBank/DDBJ databases">
        <title>Twenty-four Novel Viral Genomes identified from the Dushanzi Mud Volcanic Sediment in Xinjiang, China.</title>
        <authorList>
            <person name="Han L."/>
        </authorList>
    </citation>
    <scope>NUCLEOTIDE SEQUENCE</scope>
</reference>
<accession>A0A2R3UAJ2</accession>
<protein>
    <submittedName>
        <fullName evidence="1">DNA binding protein VP5</fullName>
    </submittedName>
</protein>
<dbReference type="EMBL" id="MH029529">
    <property type="protein sequence ID" value="AVQ10264.1"/>
    <property type="molecule type" value="Genomic_DNA"/>
</dbReference>
<name>A0A2R3UAJ2_9VIRU</name>